<name>A0A098M2Z6_9BACL</name>
<keyword evidence="1" id="KW-0813">Transport</keyword>
<dbReference type="Proteomes" id="UP000029734">
    <property type="component" value="Unassembled WGS sequence"/>
</dbReference>
<keyword evidence="3 5" id="KW-0067">ATP-binding</keyword>
<proteinExistence type="predicted"/>
<evidence type="ECO:0000313" key="5">
    <source>
        <dbReference type="EMBL" id="KGE16850.1"/>
    </source>
</evidence>
<dbReference type="InterPro" id="IPR050166">
    <property type="entry name" value="ABC_transporter_ATP-bind"/>
</dbReference>
<dbReference type="PROSITE" id="PS00211">
    <property type="entry name" value="ABC_TRANSPORTER_1"/>
    <property type="match status" value="1"/>
</dbReference>
<evidence type="ECO:0000313" key="6">
    <source>
        <dbReference type="Proteomes" id="UP000029734"/>
    </source>
</evidence>
<dbReference type="InterPro" id="IPR027417">
    <property type="entry name" value="P-loop_NTPase"/>
</dbReference>
<dbReference type="Gene3D" id="3.40.50.300">
    <property type="entry name" value="P-loop containing nucleotide triphosphate hydrolases"/>
    <property type="match status" value="1"/>
</dbReference>
<dbReference type="SUPFAM" id="SSF52540">
    <property type="entry name" value="P-loop containing nucleoside triphosphate hydrolases"/>
    <property type="match status" value="1"/>
</dbReference>
<dbReference type="CDD" id="cd03293">
    <property type="entry name" value="ABC_NrtD_SsuB_transporters"/>
    <property type="match status" value="1"/>
</dbReference>
<feature type="domain" description="ABC transporter" evidence="4">
    <location>
        <begin position="2"/>
        <end position="235"/>
    </location>
</feature>
<keyword evidence="2" id="KW-0547">Nucleotide-binding</keyword>
<dbReference type="InterPro" id="IPR003439">
    <property type="entry name" value="ABC_transporter-like_ATP-bd"/>
</dbReference>
<dbReference type="PANTHER" id="PTHR42788">
    <property type="entry name" value="TAURINE IMPORT ATP-BINDING PROTEIN-RELATED"/>
    <property type="match status" value="1"/>
</dbReference>
<dbReference type="PROSITE" id="PS50893">
    <property type="entry name" value="ABC_TRANSPORTER_2"/>
    <property type="match status" value="1"/>
</dbReference>
<dbReference type="EMBL" id="JQCR01000003">
    <property type="protein sequence ID" value="KGE16850.1"/>
    <property type="molecule type" value="Genomic_DNA"/>
</dbReference>
<gene>
    <name evidence="5" type="ORF">PWYN_19400</name>
</gene>
<evidence type="ECO:0000256" key="3">
    <source>
        <dbReference type="ARBA" id="ARBA00022840"/>
    </source>
</evidence>
<dbReference type="Pfam" id="PF00005">
    <property type="entry name" value="ABC_tran"/>
    <property type="match status" value="1"/>
</dbReference>
<dbReference type="OrthoDB" id="18967at2"/>
<dbReference type="GO" id="GO:0016887">
    <property type="term" value="F:ATP hydrolysis activity"/>
    <property type="evidence" value="ECO:0007669"/>
    <property type="project" value="InterPro"/>
</dbReference>
<reference evidence="5 6" key="2">
    <citation type="submission" date="2014-10" db="EMBL/GenBank/DDBJ databases">
        <title>Comparative genomics of the Paenibacillus odorifer group.</title>
        <authorList>
            <person name="Tsai Y.-C."/>
            <person name="Martin N."/>
            <person name="Korlach J."/>
            <person name="Wiedmann M."/>
        </authorList>
    </citation>
    <scope>NUCLEOTIDE SEQUENCE [LARGE SCALE GENOMIC DNA]</scope>
    <source>
        <strain evidence="5 6">DSM 18334</strain>
    </source>
</reference>
<protein>
    <submittedName>
        <fullName evidence="5">ABC transporter ATP-binding protein</fullName>
    </submittedName>
</protein>
<dbReference type="InterPro" id="IPR017871">
    <property type="entry name" value="ABC_transporter-like_CS"/>
</dbReference>
<dbReference type="eggNOG" id="COG1116">
    <property type="taxonomic scope" value="Bacteria"/>
</dbReference>
<dbReference type="GO" id="GO:0005524">
    <property type="term" value="F:ATP binding"/>
    <property type="evidence" value="ECO:0007669"/>
    <property type="project" value="UniProtKB-KW"/>
</dbReference>
<dbReference type="PANTHER" id="PTHR42788:SF2">
    <property type="entry name" value="ABC TRANSPORTER ATP-BINDING PROTEIN"/>
    <property type="match status" value="1"/>
</dbReference>
<dbReference type="SMART" id="SM00382">
    <property type="entry name" value="AAA"/>
    <property type="match status" value="1"/>
</dbReference>
<accession>A0A098M2Z6</accession>
<dbReference type="STRING" id="268407.PWYN_19400"/>
<evidence type="ECO:0000256" key="2">
    <source>
        <dbReference type="ARBA" id="ARBA00022741"/>
    </source>
</evidence>
<evidence type="ECO:0000259" key="4">
    <source>
        <dbReference type="PROSITE" id="PS50893"/>
    </source>
</evidence>
<keyword evidence="6" id="KW-1185">Reference proteome</keyword>
<comment type="caution">
    <text evidence="5">The sequence shown here is derived from an EMBL/GenBank/DDBJ whole genome shotgun (WGS) entry which is preliminary data.</text>
</comment>
<dbReference type="AlphaFoldDB" id="A0A098M2Z6"/>
<reference evidence="5 6" key="1">
    <citation type="submission" date="2014-08" db="EMBL/GenBank/DDBJ databases">
        <authorList>
            <person name="den Bakker H.C."/>
        </authorList>
    </citation>
    <scope>NUCLEOTIDE SEQUENCE [LARGE SCALE GENOMIC DNA]</scope>
    <source>
        <strain evidence="5 6">DSM 18334</strain>
    </source>
</reference>
<dbReference type="InterPro" id="IPR003593">
    <property type="entry name" value="AAA+_ATPase"/>
</dbReference>
<evidence type="ECO:0000256" key="1">
    <source>
        <dbReference type="ARBA" id="ARBA00022448"/>
    </source>
</evidence>
<sequence length="255" mass="29015">MISINDLSYSFDPQRKYSVLSELSMKVKHGEFVSVIGPSGCGKSTLFKIIAGLSEPTNGDIIWQEASSTATTRLGNIAYMPQQDLLLPWRTVLDNCLLPWEVTQNRSKAETISMIREMLERFGLAEVEQAYPNELSGGMRQRIAFLRTLVTGAELMLLDEPFGALDAITKREMHKWLTGLWDGLAKTVLFITHDLEEAILLSDRIYLMSGSQSKAPMQEFIVDLPRPRHSAMNYDPRFLKLREDLERRLYDTHTS</sequence>
<organism evidence="5 6">
    <name type="scientific">Paenibacillus wynnii</name>
    <dbReference type="NCBI Taxonomy" id="268407"/>
    <lineage>
        <taxon>Bacteria</taxon>
        <taxon>Bacillati</taxon>
        <taxon>Bacillota</taxon>
        <taxon>Bacilli</taxon>
        <taxon>Bacillales</taxon>
        <taxon>Paenibacillaceae</taxon>
        <taxon>Paenibacillus</taxon>
    </lineage>
</organism>